<dbReference type="AlphaFoldDB" id="A0AA95HI74"/>
<keyword evidence="1" id="KW-1133">Transmembrane helix</keyword>
<dbReference type="Pfam" id="PF10027">
    <property type="entry name" value="DUF2269"/>
    <property type="match status" value="1"/>
</dbReference>
<dbReference type="Pfam" id="PF13761">
    <property type="entry name" value="DUF4166"/>
    <property type="match status" value="1"/>
</dbReference>
<protein>
    <submittedName>
        <fullName evidence="3">DUF2269 family protein</fullName>
    </submittedName>
</protein>
<dbReference type="EMBL" id="CP124756">
    <property type="protein sequence ID" value="WGZ94976.1"/>
    <property type="molecule type" value="Genomic_DNA"/>
</dbReference>
<feature type="domain" description="DUF4166" evidence="2">
    <location>
        <begin position="63"/>
        <end position="173"/>
    </location>
</feature>
<dbReference type="KEGG" id="tput:QJT81_03045"/>
<keyword evidence="1" id="KW-0472">Membrane</keyword>
<feature type="transmembrane region" description="Helical" evidence="1">
    <location>
        <begin position="6"/>
        <end position="27"/>
    </location>
</feature>
<evidence type="ECO:0000256" key="1">
    <source>
        <dbReference type="SAM" id="Phobius"/>
    </source>
</evidence>
<evidence type="ECO:0000313" key="3">
    <source>
        <dbReference type="EMBL" id="WGZ94976.1"/>
    </source>
</evidence>
<gene>
    <name evidence="3" type="ORF">QJT81_03045</name>
</gene>
<dbReference type="InterPro" id="IPR018729">
    <property type="entry name" value="DUF2269_transmembrane"/>
</dbReference>
<name>A0AA95HI74_9GAMM</name>
<reference evidence="3" key="1">
    <citation type="journal article" date="2023" name="Int. J. Mol. Sci.">
        <title>Metagenomics Revealed a New Genus 'Candidatus Thiocaldithrix dubininis' gen. nov., sp. nov. and a New Species 'Candidatus Thiothrix putei' sp. nov. in the Family Thiotrichaceae, Some Members of Which Have Traits of Both Na+- and H+-Motive Energetics.</title>
        <authorList>
            <person name="Ravin N.V."/>
            <person name="Muntyan M.S."/>
            <person name="Smolyakov D.D."/>
            <person name="Rudenko T.S."/>
            <person name="Beletsky A.V."/>
            <person name="Mardanov A.V."/>
            <person name="Grabovich M.Y."/>
        </authorList>
    </citation>
    <scope>NUCLEOTIDE SEQUENCE</scope>
    <source>
        <strain evidence="3">GKL-02</strain>
    </source>
</reference>
<reference evidence="3" key="2">
    <citation type="submission" date="2023-04" db="EMBL/GenBank/DDBJ databases">
        <authorList>
            <person name="Beletskiy A.V."/>
            <person name="Mardanov A.V."/>
            <person name="Ravin N.V."/>
        </authorList>
    </citation>
    <scope>NUCLEOTIDE SEQUENCE</scope>
    <source>
        <strain evidence="3">GKL-02</strain>
    </source>
</reference>
<evidence type="ECO:0000259" key="2">
    <source>
        <dbReference type="Pfam" id="PF13761"/>
    </source>
</evidence>
<keyword evidence="1" id="KW-0812">Transmembrane</keyword>
<dbReference type="InterPro" id="IPR025311">
    <property type="entry name" value="DUF4166"/>
</dbReference>
<sequence>MLYLSLKYLHILSMVLLFGTGLGSAFYKWMADRSGNLAHIAVVNRHVVLADWSFTTPTVIFSTQRWKRTLSFPDGKVIFFKSHWVYAGGNEVIEYVSPFMGLRMAVSVVEGKLHYSGRHLVLKLGRVLIPIPEWLVLGHTTIVETALDAGGFAMDFRLTHPWFGEVFRYTGKFITTTNY</sequence>
<dbReference type="Proteomes" id="UP001301326">
    <property type="component" value="Chromosome"/>
</dbReference>
<proteinExistence type="predicted"/>
<organism evidence="3">
    <name type="scientific">Candidatus Thiothrix putei</name>
    <dbReference type="NCBI Taxonomy" id="3080811"/>
    <lineage>
        <taxon>Bacteria</taxon>
        <taxon>Pseudomonadati</taxon>
        <taxon>Pseudomonadota</taxon>
        <taxon>Gammaproteobacteria</taxon>
        <taxon>Thiotrichales</taxon>
        <taxon>Thiotrichaceae</taxon>
        <taxon>Thiothrix</taxon>
    </lineage>
</organism>
<accession>A0AA95HI74</accession>